<name>A0A1G2QUA8_9BACT</name>
<protein>
    <recommendedName>
        <fullName evidence="3">Addiction module toxin RelE</fullName>
    </recommendedName>
</protein>
<evidence type="ECO:0008006" key="3">
    <source>
        <dbReference type="Google" id="ProtNLM"/>
    </source>
</evidence>
<dbReference type="Proteomes" id="UP000178170">
    <property type="component" value="Unassembled WGS sequence"/>
</dbReference>
<dbReference type="InterPro" id="IPR009241">
    <property type="entry name" value="HigB-like"/>
</dbReference>
<dbReference type="Pfam" id="PF05973">
    <property type="entry name" value="Gp49"/>
    <property type="match status" value="1"/>
</dbReference>
<dbReference type="AlphaFoldDB" id="A0A1G2QUA8"/>
<proteinExistence type="predicted"/>
<evidence type="ECO:0000313" key="1">
    <source>
        <dbReference type="EMBL" id="OHA63739.1"/>
    </source>
</evidence>
<accession>A0A1G2QUA8</accession>
<sequence>MGKEILYDKNAAKELRGFKEEIQEQFESYIEVLAEEGKLEFPEARKVAKNLFEIRVIHEGAYRGFYAYVMKDSIALLHFFQKKTKRTSLKNIRLAQQRARQYD</sequence>
<dbReference type="EMBL" id="MHTS01000027">
    <property type="protein sequence ID" value="OHA63739.1"/>
    <property type="molecule type" value="Genomic_DNA"/>
</dbReference>
<reference evidence="1 2" key="1">
    <citation type="journal article" date="2016" name="Nat. Commun.">
        <title>Thousands of microbial genomes shed light on interconnected biogeochemical processes in an aquifer system.</title>
        <authorList>
            <person name="Anantharaman K."/>
            <person name="Brown C.T."/>
            <person name="Hug L.A."/>
            <person name="Sharon I."/>
            <person name="Castelle C.J."/>
            <person name="Probst A.J."/>
            <person name="Thomas B.C."/>
            <person name="Singh A."/>
            <person name="Wilkins M.J."/>
            <person name="Karaoz U."/>
            <person name="Brodie E.L."/>
            <person name="Williams K.H."/>
            <person name="Hubbard S.S."/>
            <person name="Banfield J.F."/>
        </authorList>
    </citation>
    <scope>NUCLEOTIDE SEQUENCE [LARGE SCALE GENOMIC DNA]</scope>
</reference>
<comment type="caution">
    <text evidence="1">The sequence shown here is derived from an EMBL/GenBank/DDBJ whole genome shotgun (WGS) entry which is preliminary data.</text>
</comment>
<organism evidence="1 2">
    <name type="scientific">Candidatus Wildermuthbacteria bacterium RIFCSPHIGHO2_01_FULL_48_27b</name>
    <dbReference type="NCBI Taxonomy" id="1802447"/>
    <lineage>
        <taxon>Bacteria</taxon>
        <taxon>Candidatus Wildermuthiibacteriota</taxon>
    </lineage>
</organism>
<gene>
    <name evidence="1" type="ORF">A2843_02850</name>
</gene>
<evidence type="ECO:0000313" key="2">
    <source>
        <dbReference type="Proteomes" id="UP000178170"/>
    </source>
</evidence>